<organism evidence="1 2">
    <name type="scientific">Streptomyces populi</name>
    <dbReference type="NCBI Taxonomy" id="2058924"/>
    <lineage>
        <taxon>Bacteria</taxon>
        <taxon>Bacillati</taxon>
        <taxon>Actinomycetota</taxon>
        <taxon>Actinomycetes</taxon>
        <taxon>Kitasatosporales</taxon>
        <taxon>Streptomycetaceae</taxon>
        <taxon>Streptomyces</taxon>
    </lineage>
</organism>
<evidence type="ECO:0000313" key="2">
    <source>
        <dbReference type="Proteomes" id="UP000236178"/>
    </source>
</evidence>
<dbReference type="OrthoDB" id="9912654at2"/>
<dbReference type="AlphaFoldDB" id="A0A2I0SPL9"/>
<dbReference type="EMBL" id="PJOS01000028">
    <property type="protein sequence ID" value="PKT71854.1"/>
    <property type="molecule type" value="Genomic_DNA"/>
</dbReference>
<proteinExistence type="predicted"/>
<keyword evidence="2" id="KW-1185">Reference proteome</keyword>
<name>A0A2I0SPL9_9ACTN</name>
<accession>A0A2I0SPL9</accession>
<sequence length="67" mass="7042">MNRKAHIDLADAAVTRAERLAGDAETAAKGDARHKAEPIAAVGSLWAAIADTHTRIARLLPDTTPEA</sequence>
<protein>
    <submittedName>
        <fullName evidence="1">Uncharacterized protein</fullName>
    </submittedName>
</protein>
<evidence type="ECO:0000313" key="1">
    <source>
        <dbReference type="EMBL" id="PKT71854.1"/>
    </source>
</evidence>
<reference evidence="1 2" key="1">
    <citation type="submission" date="2017-12" db="EMBL/GenBank/DDBJ databases">
        <title>Streptomyces populusis sp. nov., a novel endophytic actinobacterium isolated from stems of Populus adenopoda Maxim.</title>
        <authorList>
            <person name="Wang Z."/>
        </authorList>
    </citation>
    <scope>NUCLEOTIDE SEQUENCE [LARGE SCALE GENOMIC DNA]</scope>
    <source>
        <strain evidence="1 2">A249</strain>
    </source>
</reference>
<dbReference type="Proteomes" id="UP000236178">
    <property type="component" value="Unassembled WGS sequence"/>
</dbReference>
<comment type="caution">
    <text evidence="1">The sequence shown here is derived from an EMBL/GenBank/DDBJ whole genome shotgun (WGS) entry which is preliminary data.</text>
</comment>
<dbReference type="RefSeq" id="WP_103550230.1">
    <property type="nucleotide sequence ID" value="NZ_KZ626867.1"/>
</dbReference>
<gene>
    <name evidence="1" type="ORF">CW362_16465</name>
</gene>